<name>A0AB38FG00_RHOWR</name>
<evidence type="ECO:0000313" key="1">
    <source>
        <dbReference type="EMBL" id="SPZ40476.1"/>
    </source>
</evidence>
<organism evidence="1 2">
    <name type="scientific">Rhodococcus wratislaviensis</name>
    <name type="common">Tsukamurella wratislaviensis</name>
    <dbReference type="NCBI Taxonomy" id="44752"/>
    <lineage>
        <taxon>Bacteria</taxon>
        <taxon>Bacillati</taxon>
        <taxon>Actinomycetota</taxon>
        <taxon>Actinomycetes</taxon>
        <taxon>Mycobacteriales</taxon>
        <taxon>Nocardiaceae</taxon>
        <taxon>Rhodococcus</taxon>
    </lineage>
</organism>
<sequence length="91" mass="10420">MTAMEPDHDTAQARIFLDALRAEIEILTQRIANAHARAQWAQDDDDQYVLAERFRAEVPLLREQLLGARRMADRLMLRYPALGDRGDASAR</sequence>
<dbReference type="EMBL" id="UAUI01000015">
    <property type="protein sequence ID" value="SPZ40476.1"/>
    <property type="molecule type" value="Genomic_DNA"/>
</dbReference>
<dbReference type="RefSeq" id="WP_112300673.1">
    <property type="nucleotide sequence ID" value="NZ_QTTP01000001.1"/>
</dbReference>
<gene>
    <name evidence="1" type="ORF">NCTC13229_03959</name>
</gene>
<dbReference type="Proteomes" id="UP000251211">
    <property type="component" value="Unassembled WGS sequence"/>
</dbReference>
<reference evidence="1 2" key="1">
    <citation type="submission" date="2018-06" db="EMBL/GenBank/DDBJ databases">
        <authorList>
            <consortium name="Pathogen Informatics"/>
            <person name="Doyle S."/>
        </authorList>
    </citation>
    <scope>NUCLEOTIDE SEQUENCE [LARGE SCALE GENOMIC DNA]</scope>
    <source>
        <strain evidence="1 2">NCTC13229</strain>
    </source>
</reference>
<proteinExistence type="predicted"/>
<dbReference type="AlphaFoldDB" id="A0AB38FG00"/>
<protein>
    <submittedName>
        <fullName evidence="1">Uncharacterized protein</fullName>
    </submittedName>
</protein>
<evidence type="ECO:0000313" key="2">
    <source>
        <dbReference type="Proteomes" id="UP000251211"/>
    </source>
</evidence>
<accession>A0AB38FG00</accession>
<comment type="caution">
    <text evidence="1">The sequence shown here is derived from an EMBL/GenBank/DDBJ whole genome shotgun (WGS) entry which is preliminary data.</text>
</comment>